<feature type="region of interest" description="Disordered" evidence="1">
    <location>
        <begin position="233"/>
        <end position="273"/>
    </location>
</feature>
<keyword evidence="3" id="KW-1185">Reference proteome</keyword>
<dbReference type="Pfam" id="PF00687">
    <property type="entry name" value="Ribosomal_L1"/>
    <property type="match status" value="1"/>
</dbReference>
<evidence type="ECO:0000256" key="1">
    <source>
        <dbReference type="SAM" id="MobiDB-lite"/>
    </source>
</evidence>
<dbReference type="CDD" id="cd00403">
    <property type="entry name" value="Ribosomal_L1"/>
    <property type="match status" value="1"/>
</dbReference>
<dbReference type="SUPFAM" id="SSF56808">
    <property type="entry name" value="Ribosomal protein L1"/>
    <property type="match status" value="1"/>
</dbReference>
<gene>
    <name evidence="2" type="ORF">FH972_021592</name>
</gene>
<evidence type="ECO:0008006" key="4">
    <source>
        <dbReference type="Google" id="ProtNLM"/>
    </source>
</evidence>
<dbReference type="AlphaFoldDB" id="A0A5N6KPT1"/>
<name>A0A5N6KPT1_9ROSI</name>
<accession>A0A5N6KPT1</accession>
<dbReference type="OrthoDB" id="10251727at2759"/>
<dbReference type="InterPro" id="IPR023674">
    <property type="entry name" value="Ribosomal_uL1-like"/>
</dbReference>
<comment type="caution">
    <text evidence="2">The sequence shown here is derived from an EMBL/GenBank/DDBJ whole genome shotgun (WGS) entry which is preliminary data.</text>
</comment>
<sequence length="455" mass="50216">MLWPWRSARRPQHRLAESEKEIAQVEKVLGAACGCALPTVTRSFDIMAPLAAPKESKTPYQLDLTQTTQACKVLLKHIADERTRRETESGKANLLADRDDDSGEDEDSDLADVPIWMIVSTKKHIADQKRLKPSKIPVPHSFNTQTTSSICLITADPQRAFKDAVAHPSFPADLRARIGRVIGISKLKAKYKSYESRRQLFAEHDIFLADDRIVTHLPKVLGKVFYKGGSKRPVPVNIAGQPPRGDDGKKIKKTPEQKRKVEEKGSDGRGAATPADMAKEILKSLASTLVHLSPSVSTAVKVGRAAFTAEQCSENIKVVVNAMTEKFITKGWRNVRGIHIKGPETVAFPIWLSEELWVDEEDVLEEKHKFGKTEEERLAKKKSKKLLSGAAGAAVENGNASKRKADDTAKPETDKHIKKKRKPEDVKVAGELAEKKQRLKKQKAAAMAAVGGSVL</sequence>
<dbReference type="EMBL" id="VIBQ01000009">
    <property type="protein sequence ID" value="KAB8337291.1"/>
    <property type="molecule type" value="Genomic_DNA"/>
</dbReference>
<feature type="region of interest" description="Disordered" evidence="1">
    <location>
        <begin position="389"/>
        <end position="440"/>
    </location>
</feature>
<feature type="compositionally biased region" description="Acidic residues" evidence="1">
    <location>
        <begin position="98"/>
        <end position="108"/>
    </location>
</feature>
<dbReference type="InterPro" id="IPR028364">
    <property type="entry name" value="Ribosomal_uL1/biogenesis"/>
</dbReference>
<feature type="region of interest" description="Disordered" evidence="1">
    <location>
        <begin position="82"/>
        <end position="108"/>
    </location>
</feature>
<feature type="compositionally biased region" description="Basic and acidic residues" evidence="1">
    <location>
        <begin position="403"/>
        <end position="415"/>
    </location>
</feature>
<feature type="compositionally biased region" description="Basic and acidic residues" evidence="1">
    <location>
        <begin position="422"/>
        <end position="436"/>
    </location>
</feature>
<dbReference type="InterPro" id="IPR016095">
    <property type="entry name" value="Ribosomal_uL1_3-a/b-sand"/>
</dbReference>
<evidence type="ECO:0000313" key="3">
    <source>
        <dbReference type="Proteomes" id="UP000327013"/>
    </source>
</evidence>
<reference evidence="2 3" key="1">
    <citation type="submission" date="2019-06" db="EMBL/GenBank/DDBJ databases">
        <title>A chromosomal-level reference genome of Carpinus fangiana (Coryloideae, Betulaceae).</title>
        <authorList>
            <person name="Yang X."/>
            <person name="Wang Z."/>
            <person name="Zhang L."/>
            <person name="Hao G."/>
            <person name="Liu J."/>
            <person name="Yang Y."/>
        </authorList>
    </citation>
    <scope>NUCLEOTIDE SEQUENCE [LARGE SCALE GENOMIC DNA]</scope>
    <source>
        <strain evidence="2">Cfa_2016G</strain>
        <tissue evidence="2">Leaf</tissue>
    </source>
</reference>
<dbReference type="Gene3D" id="3.40.50.790">
    <property type="match status" value="1"/>
</dbReference>
<feature type="compositionally biased region" description="Low complexity" evidence="1">
    <location>
        <begin position="389"/>
        <end position="400"/>
    </location>
</feature>
<evidence type="ECO:0000313" key="2">
    <source>
        <dbReference type="EMBL" id="KAB8337291.1"/>
    </source>
</evidence>
<dbReference type="Proteomes" id="UP000327013">
    <property type="component" value="Unassembled WGS sequence"/>
</dbReference>
<proteinExistence type="predicted"/>
<feature type="compositionally biased region" description="Basic and acidic residues" evidence="1">
    <location>
        <begin position="244"/>
        <end position="267"/>
    </location>
</feature>
<protein>
    <recommendedName>
        <fullName evidence="4">Ribosomal protein L1</fullName>
    </recommendedName>
</protein>
<organism evidence="2 3">
    <name type="scientific">Carpinus fangiana</name>
    <dbReference type="NCBI Taxonomy" id="176857"/>
    <lineage>
        <taxon>Eukaryota</taxon>
        <taxon>Viridiplantae</taxon>
        <taxon>Streptophyta</taxon>
        <taxon>Embryophyta</taxon>
        <taxon>Tracheophyta</taxon>
        <taxon>Spermatophyta</taxon>
        <taxon>Magnoliopsida</taxon>
        <taxon>eudicotyledons</taxon>
        <taxon>Gunneridae</taxon>
        <taxon>Pentapetalae</taxon>
        <taxon>rosids</taxon>
        <taxon>fabids</taxon>
        <taxon>Fagales</taxon>
        <taxon>Betulaceae</taxon>
        <taxon>Carpinus</taxon>
    </lineage>
</organism>